<comment type="subcellular location">
    <subcellularLocation>
        <location evidence="1">Nucleus</location>
    </subcellularLocation>
</comment>
<dbReference type="OrthoDB" id="5874510at2759"/>
<reference evidence="9" key="1">
    <citation type="submission" date="2020-12" db="UniProtKB">
        <authorList>
            <consortium name="WormBaseParasite"/>
        </authorList>
    </citation>
    <scope>IDENTIFICATION</scope>
    <source>
        <strain evidence="9">MHco3</strain>
    </source>
</reference>
<feature type="compositionally biased region" description="Basic and acidic residues" evidence="6">
    <location>
        <begin position="95"/>
        <end position="135"/>
    </location>
</feature>
<sequence length="177" mass="20074">MSDCTSPVPSMSCDESVDRDEELSDASPHSTEPALSVVRSSSTEPDTSKLRSAFRMIGGDPLSMQQRLLAMLQTEVPQPWRRSSSTPCSTTEENSPSKRSERRVSEKEADYLERRRKNNDSARRSREVRRQREAANRQQVEVLENENVQLRAQIALLRLEVNQLSLVLIAEGVKPFM</sequence>
<dbReference type="InterPro" id="IPR004827">
    <property type="entry name" value="bZIP"/>
</dbReference>
<keyword evidence="8" id="KW-1185">Reference proteome</keyword>
<dbReference type="GO" id="GO:0000978">
    <property type="term" value="F:RNA polymerase II cis-regulatory region sequence-specific DNA binding"/>
    <property type="evidence" value="ECO:0007669"/>
    <property type="project" value="TreeGrafter"/>
</dbReference>
<dbReference type="WBParaSite" id="HCON_00021780-00001">
    <property type="protein sequence ID" value="HCON_00021780-00001"/>
    <property type="gene ID" value="HCON_00021780"/>
</dbReference>
<protein>
    <submittedName>
        <fullName evidence="9">BZIP domain-containing protein</fullName>
    </submittedName>
</protein>
<dbReference type="Pfam" id="PF07716">
    <property type="entry name" value="bZIP_2"/>
    <property type="match status" value="1"/>
</dbReference>
<evidence type="ECO:0000313" key="9">
    <source>
        <dbReference type="WBParaSite" id="HCON_00021780-00001"/>
    </source>
</evidence>
<evidence type="ECO:0000256" key="4">
    <source>
        <dbReference type="ARBA" id="ARBA00023163"/>
    </source>
</evidence>
<dbReference type="GO" id="GO:0000981">
    <property type="term" value="F:DNA-binding transcription factor activity, RNA polymerase II-specific"/>
    <property type="evidence" value="ECO:0007669"/>
    <property type="project" value="TreeGrafter"/>
</dbReference>
<feature type="region of interest" description="Disordered" evidence="6">
    <location>
        <begin position="74"/>
        <end position="136"/>
    </location>
</feature>
<dbReference type="GO" id="GO:0005634">
    <property type="term" value="C:nucleus"/>
    <property type="evidence" value="ECO:0007669"/>
    <property type="project" value="UniProtKB-SubCell"/>
</dbReference>
<keyword evidence="4" id="KW-0804">Transcription</keyword>
<organism evidence="8 9">
    <name type="scientific">Haemonchus contortus</name>
    <name type="common">Barber pole worm</name>
    <dbReference type="NCBI Taxonomy" id="6289"/>
    <lineage>
        <taxon>Eukaryota</taxon>
        <taxon>Metazoa</taxon>
        <taxon>Ecdysozoa</taxon>
        <taxon>Nematoda</taxon>
        <taxon>Chromadorea</taxon>
        <taxon>Rhabditida</taxon>
        <taxon>Rhabditina</taxon>
        <taxon>Rhabditomorpha</taxon>
        <taxon>Strongyloidea</taxon>
        <taxon>Trichostrongylidae</taxon>
        <taxon>Haemonchus</taxon>
    </lineage>
</organism>
<feature type="domain" description="BZIP" evidence="7">
    <location>
        <begin position="108"/>
        <end position="164"/>
    </location>
</feature>
<keyword evidence="3" id="KW-0238">DNA-binding</keyword>
<feature type="region of interest" description="Disordered" evidence="6">
    <location>
        <begin position="1"/>
        <end position="49"/>
    </location>
</feature>
<evidence type="ECO:0000256" key="5">
    <source>
        <dbReference type="ARBA" id="ARBA00023242"/>
    </source>
</evidence>
<accession>A0A7I5E642</accession>
<dbReference type="SMART" id="SM00338">
    <property type="entry name" value="BRLZ"/>
    <property type="match status" value="1"/>
</dbReference>
<dbReference type="Gene3D" id="1.20.5.170">
    <property type="match status" value="1"/>
</dbReference>
<evidence type="ECO:0000256" key="6">
    <source>
        <dbReference type="SAM" id="MobiDB-lite"/>
    </source>
</evidence>
<dbReference type="InterPro" id="IPR040223">
    <property type="entry name" value="PAR_bZIP"/>
</dbReference>
<keyword evidence="2" id="KW-0805">Transcription regulation</keyword>
<evidence type="ECO:0000313" key="8">
    <source>
        <dbReference type="Proteomes" id="UP000025227"/>
    </source>
</evidence>
<keyword evidence="5" id="KW-0539">Nucleus</keyword>
<evidence type="ECO:0000256" key="2">
    <source>
        <dbReference type="ARBA" id="ARBA00023015"/>
    </source>
</evidence>
<evidence type="ECO:0000256" key="3">
    <source>
        <dbReference type="ARBA" id="ARBA00023125"/>
    </source>
</evidence>
<dbReference type="InterPro" id="IPR046347">
    <property type="entry name" value="bZIP_sf"/>
</dbReference>
<dbReference type="Proteomes" id="UP000025227">
    <property type="component" value="Unplaced"/>
</dbReference>
<dbReference type="PANTHER" id="PTHR11988:SF27">
    <property type="entry name" value="GH27708P"/>
    <property type="match status" value="1"/>
</dbReference>
<name>A0A7I5E642_HAECO</name>
<dbReference type="SUPFAM" id="SSF57959">
    <property type="entry name" value="Leucine zipper domain"/>
    <property type="match status" value="1"/>
</dbReference>
<dbReference type="PANTHER" id="PTHR11988">
    <property type="entry name" value="THYROTROPH EMBRYONIC FACTOR RELATED"/>
    <property type="match status" value="1"/>
</dbReference>
<feature type="compositionally biased region" description="Acidic residues" evidence="6">
    <location>
        <begin position="15"/>
        <end position="24"/>
    </location>
</feature>
<dbReference type="OMA" id="VPQPWRR"/>
<evidence type="ECO:0000259" key="7">
    <source>
        <dbReference type="PROSITE" id="PS50217"/>
    </source>
</evidence>
<feature type="compositionally biased region" description="Polar residues" evidence="6">
    <location>
        <begin position="81"/>
        <end position="94"/>
    </location>
</feature>
<dbReference type="PROSITE" id="PS50217">
    <property type="entry name" value="BZIP"/>
    <property type="match status" value="1"/>
</dbReference>
<evidence type="ECO:0000256" key="1">
    <source>
        <dbReference type="ARBA" id="ARBA00004123"/>
    </source>
</evidence>
<proteinExistence type="predicted"/>
<dbReference type="AlphaFoldDB" id="A0A7I5E642"/>